<proteinExistence type="predicted"/>
<sequence length="225" mass="25432">MTFSCCMEIHDGMRQKKSTVGVRILETKDSRHHYVYDYELLTFQRKPITLSFSLTLISRICNEEQRKSAMEHFDDEQEQVSITIDQNEIPVLESEDDSFHPSVFEEFGFFKSNGLIRMEEGAGGYQVIMGLIARGRMGKDTVVAAIHFVPWSGPNGRGRTEAFKVIAGEISSKRGGNANVKQAWYGGSREEICGIISHGFRRCRQSDIEDGFGVYLSPPKFIMDG</sequence>
<dbReference type="Proteomes" id="UP000828048">
    <property type="component" value="Chromosome 3"/>
</dbReference>
<dbReference type="EMBL" id="CM037153">
    <property type="protein sequence ID" value="KAH7856823.1"/>
    <property type="molecule type" value="Genomic_DNA"/>
</dbReference>
<evidence type="ECO:0000313" key="2">
    <source>
        <dbReference type="Proteomes" id="UP000828048"/>
    </source>
</evidence>
<evidence type="ECO:0000313" key="1">
    <source>
        <dbReference type="EMBL" id="KAH7856823.1"/>
    </source>
</evidence>
<reference evidence="1 2" key="1">
    <citation type="journal article" date="2021" name="Hortic Res">
        <title>High-quality reference genome and annotation aids understanding of berry development for evergreen blueberry (Vaccinium darrowii).</title>
        <authorList>
            <person name="Yu J."/>
            <person name="Hulse-Kemp A.M."/>
            <person name="Babiker E."/>
            <person name="Staton M."/>
        </authorList>
    </citation>
    <scope>NUCLEOTIDE SEQUENCE [LARGE SCALE GENOMIC DNA]</scope>
    <source>
        <strain evidence="2">cv. NJ 8807/NJ 8810</strain>
        <tissue evidence="1">Young leaf</tissue>
    </source>
</reference>
<organism evidence="1 2">
    <name type="scientific">Vaccinium darrowii</name>
    <dbReference type="NCBI Taxonomy" id="229202"/>
    <lineage>
        <taxon>Eukaryota</taxon>
        <taxon>Viridiplantae</taxon>
        <taxon>Streptophyta</taxon>
        <taxon>Embryophyta</taxon>
        <taxon>Tracheophyta</taxon>
        <taxon>Spermatophyta</taxon>
        <taxon>Magnoliopsida</taxon>
        <taxon>eudicotyledons</taxon>
        <taxon>Gunneridae</taxon>
        <taxon>Pentapetalae</taxon>
        <taxon>asterids</taxon>
        <taxon>Ericales</taxon>
        <taxon>Ericaceae</taxon>
        <taxon>Vaccinioideae</taxon>
        <taxon>Vaccinieae</taxon>
        <taxon>Vaccinium</taxon>
    </lineage>
</organism>
<comment type="caution">
    <text evidence="1">The sequence shown here is derived from an EMBL/GenBank/DDBJ whole genome shotgun (WGS) entry which is preliminary data.</text>
</comment>
<protein>
    <submittedName>
        <fullName evidence="1">Uncharacterized protein</fullName>
    </submittedName>
</protein>
<gene>
    <name evidence="1" type="ORF">Vadar_005882</name>
</gene>
<accession>A0ACB7YU90</accession>
<keyword evidence="2" id="KW-1185">Reference proteome</keyword>
<name>A0ACB7YU90_9ERIC</name>